<reference evidence="6" key="1">
    <citation type="journal article" date="2019" name="Int. J. Syst. Evol. Microbiol.">
        <title>The Global Catalogue of Microorganisms (GCM) 10K type strain sequencing project: providing services to taxonomists for standard genome sequencing and annotation.</title>
        <authorList>
            <consortium name="The Broad Institute Genomics Platform"/>
            <consortium name="The Broad Institute Genome Sequencing Center for Infectious Disease"/>
            <person name="Wu L."/>
            <person name="Ma J."/>
        </authorList>
    </citation>
    <scope>NUCLEOTIDE SEQUENCE [LARGE SCALE GENOMIC DNA]</scope>
    <source>
        <strain evidence="6">JCM 14545</strain>
    </source>
</reference>
<keyword evidence="3" id="KW-0804">Transcription</keyword>
<evidence type="ECO:0000313" key="5">
    <source>
        <dbReference type="EMBL" id="GAA1995230.1"/>
    </source>
</evidence>
<protein>
    <recommendedName>
        <fullName evidence="4">HTH cro/C1-type domain-containing protein</fullName>
    </recommendedName>
</protein>
<evidence type="ECO:0000256" key="1">
    <source>
        <dbReference type="ARBA" id="ARBA00023015"/>
    </source>
</evidence>
<accession>A0ABP5EG13</accession>
<comment type="caution">
    <text evidence="5">The sequence shown here is derived from an EMBL/GenBank/DDBJ whole genome shotgun (WGS) entry which is preliminary data.</text>
</comment>
<name>A0ABP5EG13_9PSEU</name>
<dbReference type="PROSITE" id="PS50943">
    <property type="entry name" value="HTH_CROC1"/>
    <property type="match status" value="1"/>
</dbReference>
<dbReference type="PANTHER" id="PTHR46797">
    <property type="entry name" value="HTH-TYPE TRANSCRIPTIONAL REGULATOR"/>
    <property type="match status" value="1"/>
</dbReference>
<evidence type="ECO:0000256" key="2">
    <source>
        <dbReference type="ARBA" id="ARBA00023125"/>
    </source>
</evidence>
<dbReference type="InterPro" id="IPR001387">
    <property type="entry name" value="Cro/C1-type_HTH"/>
</dbReference>
<dbReference type="EMBL" id="BAAANN010000098">
    <property type="protein sequence ID" value="GAA1995230.1"/>
    <property type="molecule type" value="Genomic_DNA"/>
</dbReference>
<keyword evidence="1" id="KW-0805">Transcription regulation</keyword>
<organism evidence="5 6">
    <name type="scientific">Amycolatopsis minnesotensis</name>
    <dbReference type="NCBI Taxonomy" id="337894"/>
    <lineage>
        <taxon>Bacteria</taxon>
        <taxon>Bacillati</taxon>
        <taxon>Actinomycetota</taxon>
        <taxon>Actinomycetes</taxon>
        <taxon>Pseudonocardiales</taxon>
        <taxon>Pseudonocardiaceae</taxon>
        <taxon>Amycolatopsis</taxon>
    </lineage>
</organism>
<sequence length="89" mass="9933">MAKTPDPELAKMLRELGSRIRARRAELEISQERLAARAGVHWTYVGQVERGQRNPSTANLIKLAYGLQLDAGKLVSGLPVPTIDKDRPW</sequence>
<dbReference type="PANTHER" id="PTHR46797:SF23">
    <property type="entry name" value="HTH-TYPE TRANSCRIPTIONAL REGULATOR SUTR"/>
    <property type="match status" value="1"/>
</dbReference>
<evidence type="ECO:0000313" key="6">
    <source>
        <dbReference type="Proteomes" id="UP001501116"/>
    </source>
</evidence>
<proteinExistence type="predicted"/>
<keyword evidence="6" id="KW-1185">Reference proteome</keyword>
<dbReference type="SUPFAM" id="SSF47413">
    <property type="entry name" value="lambda repressor-like DNA-binding domains"/>
    <property type="match status" value="1"/>
</dbReference>
<dbReference type="CDD" id="cd00093">
    <property type="entry name" value="HTH_XRE"/>
    <property type="match status" value="1"/>
</dbReference>
<keyword evidence="2" id="KW-0238">DNA-binding</keyword>
<dbReference type="InterPro" id="IPR010982">
    <property type="entry name" value="Lambda_DNA-bd_dom_sf"/>
</dbReference>
<dbReference type="Proteomes" id="UP001501116">
    <property type="component" value="Unassembled WGS sequence"/>
</dbReference>
<evidence type="ECO:0000256" key="3">
    <source>
        <dbReference type="ARBA" id="ARBA00023163"/>
    </source>
</evidence>
<dbReference type="Pfam" id="PF01381">
    <property type="entry name" value="HTH_3"/>
    <property type="match status" value="1"/>
</dbReference>
<dbReference type="RefSeq" id="WP_344432317.1">
    <property type="nucleotide sequence ID" value="NZ_BAAANN010000098.1"/>
</dbReference>
<dbReference type="InterPro" id="IPR050807">
    <property type="entry name" value="TransReg_Diox_bact_type"/>
</dbReference>
<evidence type="ECO:0000259" key="4">
    <source>
        <dbReference type="PROSITE" id="PS50943"/>
    </source>
</evidence>
<feature type="domain" description="HTH cro/C1-type" evidence="4">
    <location>
        <begin position="20"/>
        <end position="74"/>
    </location>
</feature>
<dbReference type="Gene3D" id="1.10.260.40">
    <property type="entry name" value="lambda repressor-like DNA-binding domains"/>
    <property type="match status" value="1"/>
</dbReference>
<dbReference type="SMART" id="SM00530">
    <property type="entry name" value="HTH_XRE"/>
    <property type="match status" value="1"/>
</dbReference>
<gene>
    <name evidence="5" type="ORF">GCM10009754_88100</name>
</gene>